<dbReference type="AlphaFoldDB" id="A0ABD1UWH8"/>
<dbReference type="InterPro" id="IPR015943">
    <property type="entry name" value="WD40/YVTN_repeat-like_dom_sf"/>
</dbReference>
<evidence type="ECO:0000259" key="4">
    <source>
        <dbReference type="Pfam" id="PF12265"/>
    </source>
</evidence>
<comment type="caution">
    <text evidence="6">The sequence shown here is derived from an EMBL/GenBank/DDBJ whole genome shotgun (WGS) entry which is preliminary data.</text>
</comment>
<evidence type="ECO:0000256" key="2">
    <source>
        <dbReference type="ARBA" id="ARBA00022574"/>
    </source>
</evidence>
<dbReference type="EMBL" id="JBFOLJ010000006">
    <property type="protein sequence ID" value="KAL2528838.1"/>
    <property type="molecule type" value="Genomic_DNA"/>
</dbReference>
<evidence type="ECO:0000256" key="3">
    <source>
        <dbReference type="ARBA" id="ARBA00022737"/>
    </source>
</evidence>
<sequence>MGERLINEEYKIWKKNTSFLYDLVITHMLEWSSLTIEWLSDREEPQEKEYFVQKMILGTHTSENVNGEKKRRCIGKMVIKMGIKLMTLNERKATEELSGGE</sequence>
<evidence type="ECO:0000313" key="5">
    <source>
        <dbReference type="EMBL" id="KAL2528838.1"/>
    </source>
</evidence>
<organism evidence="6 7">
    <name type="scientific">Forsythia ovata</name>
    <dbReference type="NCBI Taxonomy" id="205694"/>
    <lineage>
        <taxon>Eukaryota</taxon>
        <taxon>Viridiplantae</taxon>
        <taxon>Streptophyta</taxon>
        <taxon>Embryophyta</taxon>
        <taxon>Tracheophyta</taxon>
        <taxon>Spermatophyta</taxon>
        <taxon>Magnoliopsida</taxon>
        <taxon>eudicotyledons</taxon>
        <taxon>Gunneridae</taxon>
        <taxon>Pentapetalae</taxon>
        <taxon>asterids</taxon>
        <taxon>lamiids</taxon>
        <taxon>Lamiales</taxon>
        <taxon>Oleaceae</taxon>
        <taxon>Forsythieae</taxon>
        <taxon>Forsythia</taxon>
    </lineage>
</organism>
<keyword evidence="3" id="KW-0677">Repeat</keyword>
<keyword evidence="2" id="KW-0853">WD repeat</keyword>
<feature type="domain" description="Histone-binding protein RBBP4-like N-terminal" evidence="4">
    <location>
        <begin position="8"/>
        <end position="64"/>
    </location>
</feature>
<comment type="similarity">
    <text evidence="1">Belongs to the WD repeat RBAP46/RBAP48/MSI1 family.</text>
</comment>
<dbReference type="InterPro" id="IPR050459">
    <property type="entry name" value="WD_repeat_RBAP46/RBAP48/MSI1"/>
</dbReference>
<evidence type="ECO:0000256" key="1">
    <source>
        <dbReference type="ARBA" id="ARBA00009341"/>
    </source>
</evidence>
<dbReference type="Pfam" id="PF12265">
    <property type="entry name" value="CAF1C_H4-bd"/>
    <property type="match status" value="1"/>
</dbReference>
<dbReference type="Gene3D" id="2.130.10.10">
    <property type="entry name" value="YVTN repeat-like/Quinoprotein amine dehydrogenase"/>
    <property type="match status" value="1"/>
</dbReference>
<dbReference type="EMBL" id="JBFOLJ010000006">
    <property type="protein sequence ID" value="KAL2528860.1"/>
    <property type="molecule type" value="Genomic_DNA"/>
</dbReference>
<proteinExistence type="inferred from homology"/>
<evidence type="ECO:0000313" key="6">
    <source>
        <dbReference type="EMBL" id="KAL2528860.1"/>
    </source>
</evidence>
<gene>
    <name evidence="5" type="ORF">Fot_21439</name>
    <name evidence="6" type="ORF">Fot_21461</name>
</gene>
<name>A0ABD1UWH8_9LAMI</name>
<dbReference type="InterPro" id="IPR022052">
    <property type="entry name" value="Histone-bd_RBBP4-like_N"/>
</dbReference>
<reference evidence="7" key="1">
    <citation type="submission" date="2024-07" db="EMBL/GenBank/DDBJ databases">
        <title>Two chromosome-level genome assemblies of Korean endemic species Abeliophyllum distichum and Forsythia ovata (Oleaceae).</title>
        <authorList>
            <person name="Jang H."/>
        </authorList>
    </citation>
    <scope>NUCLEOTIDE SEQUENCE [LARGE SCALE GENOMIC DNA]</scope>
</reference>
<accession>A0ABD1UWH8</accession>
<protein>
    <submittedName>
        <fullName evidence="6">WD-40 repeat protein</fullName>
    </submittedName>
</protein>
<evidence type="ECO:0000313" key="7">
    <source>
        <dbReference type="Proteomes" id="UP001604277"/>
    </source>
</evidence>
<dbReference type="Proteomes" id="UP001604277">
    <property type="component" value="Unassembled WGS sequence"/>
</dbReference>
<dbReference type="PANTHER" id="PTHR22850">
    <property type="entry name" value="WD40 REPEAT FAMILY"/>
    <property type="match status" value="1"/>
</dbReference>
<keyword evidence="7" id="KW-1185">Reference proteome</keyword>
<reference evidence="6" key="2">
    <citation type="submission" date="2024-07" db="EMBL/GenBank/DDBJ databases">
        <title>Two chromosome-level genome assemblies of Korean endemic species Abeliophyllum distichum and Forsythia ovata (Oleaceae).</title>
        <authorList>
            <person name="Mun J.H."/>
        </authorList>
    </citation>
    <scope>NUCLEOTIDE SEQUENCE</scope>
    <source>
        <strain evidence="6">KNKB202402200001</strain>
        <tissue evidence="6">Leaf</tissue>
    </source>
</reference>